<dbReference type="CDD" id="cd05403">
    <property type="entry name" value="NT_KNTase_like"/>
    <property type="match status" value="1"/>
</dbReference>
<dbReference type="EMBL" id="CP000860">
    <property type="protein sequence ID" value="ACA60265.1"/>
    <property type="molecule type" value="Genomic_DNA"/>
</dbReference>
<dbReference type="PANTHER" id="PTHR33397">
    <property type="entry name" value="UPF0331 PROTEIN YUTE"/>
    <property type="match status" value="1"/>
</dbReference>
<dbReference type="GO" id="GO:0110001">
    <property type="term" value="C:toxin-antitoxin complex"/>
    <property type="evidence" value="ECO:0007669"/>
    <property type="project" value="InterPro"/>
</dbReference>
<dbReference type="AlphaFoldDB" id="B1I5F5"/>
<dbReference type="Pfam" id="PF01934">
    <property type="entry name" value="HepT-like"/>
    <property type="match status" value="1"/>
</dbReference>
<reference evidence="6 7" key="2">
    <citation type="journal article" date="2008" name="Science">
        <title>Environmental genomics reveals a single-species ecosystem deep within Earth.</title>
        <authorList>
            <person name="Chivian D."/>
            <person name="Brodie E.L."/>
            <person name="Alm E.J."/>
            <person name="Culley D.E."/>
            <person name="Dehal P.S."/>
            <person name="Desantis T.Z."/>
            <person name="Gihring T.M."/>
            <person name="Lapidus A."/>
            <person name="Lin L.H."/>
            <person name="Lowry S.R."/>
            <person name="Moser D.P."/>
            <person name="Richardson P.M."/>
            <person name="Southam G."/>
            <person name="Wanger G."/>
            <person name="Pratt L.M."/>
            <person name="Andersen G.L."/>
            <person name="Hazen T.C."/>
            <person name="Brockman F.J."/>
            <person name="Arkin A.P."/>
            <person name="Onstott T.C."/>
        </authorList>
    </citation>
    <scope>NUCLEOTIDE SEQUENCE [LARGE SCALE GENOMIC DNA]</scope>
    <source>
        <strain evidence="6 7">MP104C</strain>
    </source>
</reference>
<dbReference type="eggNOG" id="COG2445">
    <property type="taxonomic scope" value="Bacteria"/>
</dbReference>
<evidence type="ECO:0000256" key="3">
    <source>
        <dbReference type="ARBA" id="ARBA00022801"/>
    </source>
</evidence>
<dbReference type="Pfam" id="PF18765">
    <property type="entry name" value="Polbeta"/>
    <property type="match status" value="1"/>
</dbReference>
<dbReference type="InterPro" id="IPR052379">
    <property type="entry name" value="Type_VII_TA_RNase"/>
</dbReference>
<dbReference type="eggNOG" id="COG1669">
    <property type="taxonomic scope" value="Bacteria"/>
</dbReference>
<dbReference type="KEGG" id="dau:Daud_1769"/>
<dbReference type="Gene3D" id="1.20.120.580">
    <property type="entry name" value="bsu32300-like"/>
    <property type="match status" value="1"/>
</dbReference>
<reference evidence="7" key="1">
    <citation type="submission" date="2007-10" db="EMBL/GenBank/DDBJ databases">
        <title>Complete sequence of chromosome of Desulforudis audaxviator MP104C.</title>
        <authorList>
            <person name="Copeland A."/>
            <person name="Lucas S."/>
            <person name="Lapidus A."/>
            <person name="Barry K."/>
            <person name="Glavina del Rio T."/>
            <person name="Dalin E."/>
            <person name="Tice H."/>
            <person name="Bruce D."/>
            <person name="Pitluck S."/>
            <person name="Lowry S.R."/>
            <person name="Larimer F."/>
            <person name="Land M.L."/>
            <person name="Hauser L."/>
            <person name="Kyrpides N."/>
            <person name="Ivanova N.N."/>
            <person name="Richardson P."/>
        </authorList>
    </citation>
    <scope>NUCLEOTIDE SEQUENCE [LARGE SCALE GENOMIC DNA]</scope>
    <source>
        <strain evidence="7">MP104C</strain>
    </source>
</reference>
<sequence>MSTVAEQIRNQINLPGTFFRRHGIQLAFVFGSAVDGGTQPPKDLDVAVLFAHYSFPRYLGARDELQLRLNRRNVDLVVLNRSSPALKMEALIKGVLVYSKDTRAFADFAVNTCFEFEDYLFFKREYQMFWRKRLREGLLVAEKRLNQERIETYLSQVEQAVQRLQELNERFSSFVEFERDPDTRDLCIHHLRIALESVLDVCRHFLAVKGVALNEYDTTRLIALAGEKGLLDRQFAQQIKGMAGMRNAIVHVYWRLDYHAIYEAVTRNLNDFGEFARQVTLYLDRSQPAAGR</sequence>
<protein>
    <recommendedName>
        <fullName evidence="5">Polymerase beta nucleotidyltransferase domain-containing protein</fullName>
    </recommendedName>
</protein>
<evidence type="ECO:0000256" key="4">
    <source>
        <dbReference type="ARBA" id="ARBA00024207"/>
    </source>
</evidence>
<evidence type="ECO:0000259" key="5">
    <source>
        <dbReference type="Pfam" id="PF18765"/>
    </source>
</evidence>
<dbReference type="Proteomes" id="UP000008544">
    <property type="component" value="Chromosome"/>
</dbReference>
<evidence type="ECO:0000256" key="2">
    <source>
        <dbReference type="ARBA" id="ARBA00022722"/>
    </source>
</evidence>
<feature type="domain" description="Polymerase beta nucleotidyltransferase" evidence="5">
    <location>
        <begin position="19"/>
        <end position="102"/>
    </location>
</feature>
<dbReference type="GO" id="GO:0016787">
    <property type="term" value="F:hydrolase activity"/>
    <property type="evidence" value="ECO:0007669"/>
    <property type="project" value="UniProtKB-KW"/>
</dbReference>
<keyword evidence="7" id="KW-1185">Reference proteome</keyword>
<organism evidence="6 7">
    <name type="scientific">Desulforudis audaxviator (strain MP104C)</name>
    <dbReference type="NCBI Taxonomy" id="477974"/>
    <lineage>
        <taxon>Bacteria</taxon>
        <taxon>Bacillati</taxon>
        <taxon>Bacillota</taxon>
        <taxon>Clostridia</taxon>
        <taxon>Thermoanaerobacterales</taxon>
        <taxon>Candidatus Desulforudaceae</taxon>
        <taxon>Candidatus Desulforudis</taxon>
    </lineage>
</organism>
<accession>B1I5F5</accession>
<dbReference type="NCBIfam" id="NF047752">
    <property type="entry name" value="MntA_antitoxin"/>
    <property type="match status" value="1"/>
</dbReference>
<dbReference type="InterPro" id="IPR041633">
    <property type="entry name" value="Polbeta"/>
</dbReference>
<gene>
    <name evidence="6" type="ordered locus">Daud_1769</name>
</gene>
<evidence type="ECO:0000256" key="1">
    <source>
        <dbReference type="ARBA" id="ARBA00022649"/>
    </source>
</evidence>
<evidence type="ECO:0000313" key="7">
    <source>
        <dbReference type="Proteomes" id="UP000008544"/>
    </source>
</evidence>
<dbReference type="RefSeq" id="WP_012302844.1">
    <property type="nucleotide sequence ID" value="NC_010424.1"/>
</dbReference>
<dbReference type="PANTHER" id="PTHR33397:SF5">
    <property type="entry name" value="RNASE YUTE-RELATED"/>
    <property type="match status" value="1"/>
</dbReference>
<dbReference type="STRING" id="477974.Daud_1769"/>
<comment type="similarity">
    <text evidence="4">Belongs to the HepT RNase toxin family.</text>
</comment>
<keyword evidence="1" id="KW-1277">Toxin-antitoxin system</keyword>
<dbReference type="NCBIfam" id="NF047751">
    <property type="entry name" value="HepT_toxin"/>
    <property type="match status" value="1"/>
</dbReference>
<name>B1I5F5_DESAP</name>
<dbReference type="GO" id="GO:0004540">
    <property type="term" value="F:RNA nuclease activity"/>
    <property type="evidence" value="ECO:0007669"/>
    <property type="project" value="InterPro"/>
</dbReference>
<dbReference type="Gene3D" id="3.30.460.10">
    <property type="entry name" value="Beta Polymerase, domain 2"/>
    <property type="match status" value="1"/>
</dbReference>
<dbReference type="OrthoDB" id="9796612at2"/>
<dbReference type="HOGENOM" id="CLU_935800_0_0_9"/>
<dbReference type="InterPro" id="IPR008201">
    <property type="entry name" value="HepT-like"/>
</dbReference>
<dbReference type="InterPro" id="IPR037038">
    <property type="entry name" value="HepT-like_sf"/>
</dbReference>
<proteinExistence type="inferred from homology"/>
<dbReference type="SUPFAM" id="SSF81301">
    <property type="entry name" value="Nucleotidyltransferase"/>
    <property type="match status" value="1"/>
</dbReference>
<evidence type="ECO:0000313" key="6">
    <source>
        <dbReference type="EMBL" id="ACA60265.1"/>
    </source>
</evidence>
<keyword evidence="2" id="KW-0540">Nuclease</keyword>
<dbReference type="InterPro" id="IPR043519">
    <property type="entry name" value="NT_sf"/>
</dbReference>
<keyword evidence="3" id="KW-0378">Hydrolase</keyword>